<name>A0A0W0ZI71_9GAMM</name>
<evidence type="ECO:0000313" key="2">
    <source>
        <dbReference type="Proteomes" id="UP000054926"/>
    </source>
</evidence>
<comment type="caution">
    <text evidence="1">The sequence shown here is derived from an EMBL/GenBank/DDBJ whole genome shotgun (WGS) entry which is preliminary data.</text>
</comment>
<dbReference type="Proteomes" id="UP000054926">
    <property type="component" value="Unassembled WGS sequence"/>
</dbReference>
<organism evidence="1 2">
    <name type="scientific">Legionella steelei</name>
    <dbReference type="NCBI Taxonomy" id="947033"/>
    <lineage>
        <taxon>Bacteria</taxon>
        <taxon>Pseudomonadati</taxon>
        <taxon>Pseudomonadota</taxon>
        <taxon>Gammaproteobacteria</taxon>
        <taxon>Legionellales</taxon>
        <taxon>Legionellaceae</taxon>
        <taxon>Legionella</taxon>
    </lineage>
</organism>
<keyword evidence="2" id="KW-1185">Reference proteome</keyword>
<dbReference type="Gene3D" id="2.30.110.10">
    <property type="entry name" value="Electron Transport, Fmn-binding Protein, Chain A"/>
    <property type="match status" value="1"/>
</dbReference>
<proteinExistence type="predicted"/>
<sequence length="179" mass="21043">MLITSLELMNTVEHYLYEWFSFPKRKIFAQVTTVMNQKPHIRTMDLYHVTPKGSLIFLTDTSSPKWIHLSHCPNIGVCILNPDYGQIIVEGTAVLDTSESNLSLTSLYWQNFLDEYWRNYYLINTNKTVDGISSSFGVLQIIPNLWQILEINKNDFLKGSRMHYQLQNDFWMKQQLPLF</sequence>
<protein>
    <submittedName>
        <fullName evidence="1">Uncharacterized protein</fullName>
    </submittedName>
</protein>
<reference evidence="1 2" key="1">
    <citation type="submission" date="2015-11" db="EMBL/GenBank/DDBJ databases">
        <title>Genomic analysis of 38 Legionella species identifies large and diverse effector repertoires.</title>
        <authorList>
            <person name="Burstein D."/>
            <person name="Amaro F."/>
            <person name="Zusman T."/>
            <person name="Lifshitz Z."/>
            <person name="Cohen O."/>
            <person name="Gilbert J.A."/>
            <person name="Pupko T."/>
            <person name="Shuman H.A."/>
            <person name="Segal G."/>
        </authorList>
    </citation>
    <scope>NUCLEOTIDE SEQUENCE [LARGE SCALE GENOMIC DNA]</scope>
    <source>
        <strain evidence="1 2">IMVS3376</strain>
    </source>
</reference>
<dbReference type="AlphaFoldDB" id="A0A0W0ZI71"/>
<dbReference type="OrthoDB" id="5637463at2"/>
<gene>
    <name evidence="1" type="ORF">Lste_1856</name>
</gene>
<accession>A0A0W0ZI71</accession>
<dbReference type="EMBL" id="LNYY01000019">
    <property type="protein sequence ID" value="KTD68698.1"/>
    <property type="molecule type" value="Genomic_DNA"/>
</dbReference>
<dbReference type="SUPFAM" id="SSF50475">
    <property type="entry name" value="FMN-binding split barrel"/>
    <property type="match status" value="1"/>
</dbReference>
<dbReference type="InterPro" id="IPR012349">
    <property type="entry name" value="Split_barrel_FMN-bd"/>
</dbReference>
<dbReference type="STRING" id="947033.Lste_1856"/>
<dbReference type="PATRIC" id="fig|947033.5.peg.1971"/>
<evidence type="ECO:0000313" key="1">
    <source>
        <dbReference type="EMBL" id="KTD68698.1"/>
    </source>
</evidence>